<evidence type="ECO:0000313" key="2">
    <source>
        <dbReference type="EMBL" id="HDK37489.1"/>
    </source>
</evidence>
<dbReference type="Proteomes" id="UP000885822">
    <property type="component" value="Unassembled WGS sequence"/>
</dbReference>
<evidence type="ECO:0000256" key="1">
    <source>
        <dbReference type="SAM" id="Phobius"/>
    </source>
</evidence>
<comment type="caution">
    <text evidence="2">The sequence shown here is derived from an EMBL/GenBank/DDBJ whole genome shotgun (WGS) entry which is preliminary data.</text>
</comment>
<feature type="transmembrane region" description="Helical" evidence="1">
    <location>
        <begin position="121"/>
        <end position="141"/>
    </location>
</feature>
<feature type="transmembrane region" description="Helical" evidence="1">
    <location>
        <begin position="153"/>
        <end position="169"/>
    </location>
</feature>
<dbReference type="AlphaFoldDB" id="A0A831KAU9"/>
<name>A0A831KAU9_9GAMM</name>
<keyword evidence="1" id="KW-0472">Membrane</keyword>
<keyword evidence="1" id="KW-0812">Transmembrane</keyword>
<gene>
    <name evidence="2" type="ORF">ENG92_00520</name>
</gene>
<sequence length="257" mass="26846">MTFLDKLSKTFAKAIIWAFSGALFGAFFSGLLNFFLIEGIASWLAYMLATVLAGMVISAYFGSMLVALGGTLAGILTAISYQILFVTYHQPLILLGISLVAGLIAGGFFTKREIRDSQPLAQTGTGFMAGLISSPLVYTIISSSPISNNGWEAAAVAVSLVGLCYVFLIKHRLSILGSAGALKIGGPLVSGLIAMTVASVFWIIGESYMTIPELGQVSQYQQVLDAAPLGLLGGALGGAFGGAILEILGIRLEEHIA</sequence>
<feature type="transmembrane region" description="Helical" evidence="1">
    <location>
        <begin position="181"/>
        <end position="204"/>
    </location>
</feature>
<feature type="transmembrane region" description="Helical" evidence="1">
    <location>
        <begin position="14"/>
        <end position="37"/>
    </location>
</feature>
<proteinExistence type="predicted"/>
<feature type="transmembrane region" description="Helical" evidence="1">
    <location>
        <begin position="43"/>
        <end position="61"/>
    </location>
</feature>
<organism evidence="2">
    <name type="scientific">Thiolapillus brandeum</name>
    <dbReference type="NCBI Taxonomy" id="1076588"/>
    <lineage>
        <taxon>Bacteria</taxon>
        <taxon>Pseudomonadati</taxon>
        <taxon>Pseudomonadota</taxon>
        <taxon>Gammaproteobacteria</taxon>
        <taxon>Chromatiales</taxon>
        <taxon>Sedimenticolaceae</taxon>
        <taxon>Thiolapillus</taxon>
    </lineage>
</organism>
<protein>
    <submittedName>
        <fullName evidence="2">Uncharacterized protein</fullName>
    </submittedName>
</protein>
<keyword evidence="1" id="KW-1133">Transmembrane helix</keyword>
<dbReference type="EMBL" id="DRCV01000025">
    <property type="protein sequence ID" value="HDK37489.1"/>
    <property type="molecule type" value="Genomic_DNA"/>
</dbReference>
<feature type="transmembrane region" description="Helical" evidence="1">
    <location>
        <begin position="92"/>
        <end position="109"/>
    </location>
</feature>
<accession>A0A831KAU9</accession>
<feature type="transmembrane region" description="Helical" evidence="1">
    <location>
        <begin position="226"/>
        <end position="248"/>
    </location>
</feature>
<reference evidence="2" key="1">
    <citation type="journal article" date="2020" name="mSystems">
        <title>Genome- and Community-Level Interaction Insights into Carbon Utilization and Element Cycling Functions of Hydrothermarchaeota in Hydrothermal Sediment.</title>
        <authorList>
            <person name="Zhou Z."/>
            <person name="Liu Y."/>
            <person name="Xu W."/>
            <person name="Pan J."/>
            <person name="Luo Z.H."/>
            <person name="Li M."/>
        </authorList>
    </citation>
    <scope>NUCLEOTIDE SEQUENCE [LARGE SCALE GENOMIC DNA]</scope>
    <source>
        <strain evidence="2">HyVt-26</strain>
    </source>
</reference>